<evidence type="ECO:0000313" key="1">
    <source>
        <dbReference type="EMBL" id="RIA81535.1"/>
    </source>
</evidence>
<dbReference type="EMBL" id="QKYT01000781">
    <property type="protein sequence ID" value="RIA81535.1"/>
    <property type="molecule type" value="Genomic_DNA"/>
</dbReference>
<accession>A0A397SB78</accession>
<reference evidence="1 2" key="1">
    <citation type="submission" date="2018-06" db="EMBL/GenBank/DDBJ databases">
        <title>Comparative genomics reveals the genomic features of Rhizophagus irregularis, R. cerebriforme, R. diaphanum and Gigaspora rosea, and their symbiotic lifestyle signature.</title>
        <authorList>
            <person name="Morin E."/>
            <person name="San Clemente H."/>
            <person name="Chen E.C.H."/>
            <person name="De La Providencia I."/>
            <person name="Hainaut M."/>
            <person name="Kuo A."/>
            <person name="Kohler A."/>
            <person name="Murat C."/>
            <person name="Tang N."/>
            <person name="Roy S."/>
            <person name="Loubradou J."/>
            <person name="Henrissat B."/>
            <person name="Grigoriev I.V."/>
            <person name="Corradi N."/>
            <person name="Roux C."/>
            <person name="Martin F.M."/>
        </authorList>
    </citation>
    <scope>NUCLEOTIDE SEQUENCE [LARGE SCALE GENOMIC DNA]</scope>
    <source>
        <strain evidence="1 2">DAOM 227022</strain>
    </source>
</reference>
<gene>
    <name evidence="1" type="ORF">C1645_836833</name>
</gene>
<sequence length="65" mass="7572">MWDINCGIIRLIEAPKKLFTVWTIYSNLKVSEILNGSHDTWNCLENLYLPFLQILNTSEATMQVQ</sequence>
<keyword evidence="2" id="KW-1185">Reference proteome</keyword>
<comment type="caution">
    <text evidence="1">The sequence shown here is derived from an EMBL/GenBank/DDBJ whole genome shotgun (WGS) entry which is preliminary data.</text>
</comment>
<organism evidence="1 2">
    <name type="scientific">Glomus cerebriforme</name>
    <dbReference type="NCBI Taxonomy" id="658196"/>
    <lineage>
        <taxon>Eukaryota</taxon>
        <taxon>Fungi</taxon>
        <taxon>Fungi incertae sedis</taxon>
        <taxon>Mucoromycota</taxon>
        <taxon>Glomeromycotina</taxon>
        <taxon>Glomeromycetes</taxon>
        <taxon>Glomerales</taxon>
        <taxon>Glomeraceae</taxon>
        <taxon>Glomus</taxon>
    </lineage>
</organism>
<dbReference type="AlphaFoldDB" id="A0A397SB78"/>
<evidence type="ECO:0000313" key="2">
    <source>
        <dbReference type="Proteomes" id="UP000265703"/>
    </source>
</evidence>
<dbReference type="Proteomes" id="UP000265703">
    <property type="component" value="Unassembled WGS sequence"/>
</dbReference>
<protein>
    <submittedName>
        <fullName evidence="1">Uncharacterized protein</fullName>
    </submittedName>
</protein>
<proteinExistence type="predicted"/>
<name>A0A397SB78_9GLOM</name>